<reference evidence="3" key="1">
    <citation type="submission" date="2016-07" db="EMBL/GenBank/DDBJ databases">
        <title>Nontailed viruses are major unrecognized killers of bacteria in the ocean.</title>
        <authorList>
            <person name="Kauffman K."/>
            <person name="Hussain F."/>
            <person name="Yang J."/>
            <person name="Arevalo P."/>
            <person name="Brown J."/>
            <person name="Cutler M."/>
            <person name="Kelly L."/>
            <person name="Polz M.F."/>
        </authorList>
    </citation>
    <scope>NUCLEOTIDE SEQUENCE [LARGE SCALE GENOMIC DNA]</scope>
    <source>
        <strain evidence="3">10N.261.45.A10</strain>
    </source>
</reference>
<keyword evidence="1" id="KW-1133">Transmembrane helix</keyword>
<feature type="transmembrane region" description="Helical" evidence="1">
    <location>
        <begin position="28"/>
        <end position="52"/>
    </location>
</feature>
<evidence type="ECO:0000313" key="2">
    <source>
        <dbReference type="EMBL" id="PMN88926.1"/>
    </source>
</evidence>
<protein>
    <recommendedName>
        <fullName evidence="4">EamA domain-containing protein</fullName>
    </recommendedName>
</protein>
<gene>
    <name evidence="2" type="ORF">BCT23_05335</name>
</gene>
<evidence type="ECO:0000256" key="1">
    <source>
        <dbReference type="SAM" id="Phobius"/>
    </source>
</evidence>
<dbReference type="RefSeq" id="WP_102316558.1">
    <property type="nucleotide sequence ID" value="NZ_MCYQ01000007.1"/>
</dbReference>
<dbReference type="InterPro" id="IPR037185">
    <property type="entry name" value="EmrE-like"/>
</dbReference>
<feature type="transmembrane region" description="Helical" evidence="1">
    <location>
        <begin position="86"/>
        <end position="104"/>
    </location>
</feature>
<feature type="transmembrane region" description="Helical" evidence="1">
    <location>
        <begin position="59"/>
        <end position="80"/>
    </location>
</feature>
<dbReference type="Proteomes" id="UP000235387">
    <property type="component" value="Unassembled WGS sequence"/>
</dbReference>
<comment type="caution">
    <text evidence="2">The sequence shown here is derived from an EMBL/GenBank/DDBJ whole genome shotgun (WGS) entry which is preliminary data.</text>
</comment>
<dbReference type="SUPFAM" id="SSF103481">
    <property type="entry name" value="Multidrug resistance efflux transporter EmrE"/>
    <property type="match status" value="1"/>
</dbReference>
<dbReference type="AlphaFoldDB" id="A0A2N7L5L1"/>
<evidence type="ECO:0008006" key="4">
    <source>
        <dbReference type="Google" id="ProtNLM"/>
    </source>
</evidence>
<keyword evidence="1" id="KW-0472">Membrane</keyword>
<proteinExistence type="predicted"/>
<dbReference type="EMBL" id="MDAL01000049">
    <property type="protein sequence ID" value="PMN88926.1"/>
    <property type="molecule type" value="Genomic_DNA"/>
</dbReference>
<name>A0A2N7L5L1_9GAMM</name>
<organism evidence="2 3">
    <name type="scientific">Enterovibrio norvegicus</name>
    <dbReference type="NCBI Taxonomy" id="188144"/>
    <lineage>
        <taxon>Bacteria</taxon>
        <taxon>Pseudomonadati</taxon>
        <taxon>Pseudomonadota</taxon>
        <taxon>Gammaproteobacteria</taxon>
        <taxon>Vibrionales</taxon>
        <taxon>Vibrionaceae</taxon>
        <taxon>Enterovibrio</taxon>
    </lineage>
</organism>
<sequence length="109" mass="11966">MITKLLIFLFYIASSSFGLVFIKKSTGLFSFLFMAGNVLYIVGYIIWVSVILKMLPLSTAFPLASAGLLIASQIAGKLVLDEKVDIYNLVGCGFIILGFIIIFIKGDFQ</sequence>
<evidence type="ECO:0000313" key="3">
    <source>
        <dbReference type="Proteomes" id="UP000235387"/>
    </source>
</evidence>
<keyword evidence="1" id="KW-0812">Transmembrane</keyword>
<accession>A0A2N7L5L1</accession>
<dbReference type="Gene3D" id="1.10.3730.20">
    <property type="match status" value="1"/>
</dbReference>